<dbReference type="GO" id="GO:0016602">
    <property type="term" value="C:CCAAT-binding factor complex"/>
    <property type="evidence" value="ECO:0007669"/>
    <property type="project" value="TreeGrafter"/>
</dbReference>
<comment type="similarity">
    <text evidence="6">Belongs to the NFYC/HAP5 subunit family.</text>
</comment>
<dbReference type="STRING" id="53326.A0A016TKB7"/>
<dbReference type="EMBL" id="JARK01001432">
    <property type="protein sequence ID" value="EYC03077.1"/>
    <property type="molecule type" value="Genomic_DNA"/>
</dbReference>
<reference evidence="9" key="1">
    <citation type="journal article" date="2015" name="Nat. Genet.">
        <title>The genome and transcriptome of the zoonotic hookworm Ancylostoma ceylanicum identify infection-specific gene families.</title>
        <authorList>
            <person name="Schwarz E.M."/>
            <person name="Hu Y."/>
            <person name="Antoshechkin I."/>
            <person name="Miller M.M."/>
            <person name="Sternberg P.W."/>
            <person name="Aroian R.V."/>
        </authorList>
    </citation>
    <scope>NUCLEOTIDE SEQUENCE</scope>
    <source>
        <strain evidence="9">HY135</strain>
    </source>
</reference>
<comment type="caution">
    <text evidence="8">The sequence shown here is derived from an EMBL/GenBank/DDBJ whole genome shotgun (WGS) entry which is preliminary data.</text>
</comment>
<keyword evidence="5" id="KW-0539">Nucleus</keyword>
<dbReference type="InterPro" id="IPR003958">
    <property type="entry name" value="CBFA_NFYB_domain"/>
</dbReference>
<dbReference type="Pfam" id="PF00808">
    <property type="entry name" value="CBFD_NFYB_HMF"/>
    <property type="match status" value="1"/>
</dbReference>
<dbReference type="Gene3D" id="1.10.20.10">
    <property type="entry name" value="Histone, subunit A"/>
    <property type="match status" value="1"/>
</dbReference>
<dbReference type="InterPro" id="IPR050568">
    <property type="entry name" value="Transcr_DNA_Rep_Reg"/>
</dbReference>
<sequence length="287" mass="31795">MDGLRVRFLSVAVAESLRDLLDPLTQSMLSPLPRSGPAAMHFAKMSNAEQILVGEQTANVTGQQVFVNQVLQVARQQRAGPLYDVTKMVRDFWPSQMRKIEHMTESEMREHCKHMELPMARVKKVMRLDDEVRTQMISSDAPLLLAAASEMFIQEITLRAWQLVEEGRRKTLQKSDIAAAASRFEHFDFLIDIVPREDSKKVHEEMSNNSVHGLNVTSDGAIGTTAQVQYVLAGDGAQGNDVYHLDNGQVLHATPIGQPIPIGAPSSGNIDISQLPPGMQIVHIPSQ</sequence>
<dbReference type="Proteomes" id="UP000024635">
    <property type="component" value="Unassembled WGS sequence"/>
</dbReference>
<evidence type="ECO:0000256" key="4">
    <source>
        <dbReference type="ARBA" id="ARBA00023163"/>
    </source>
</evidence>
<dbReference type="GO" id="GO:0000978">
    <property type="term" value="F:RNA polymerase II cis-regulatory region sequence-specific DNA binding"/>
    <property type="evidence" value="ECO:0007669"/>
    <property type="project" value="TreeGrafter"/>
</dbReference>
<evidence type="ECO:0000256" key="6">
    <source>
        <dbReference type="ARBA" id="ARBA00038129"/>
    </source>
</evidence>
<gene>
    <name evidence="8" type="primary">Acey_s0096.g2925</name>
    <name evidence="8" type="synonym">Acey-nfyc-1</name>
    <name evidence="8" type="ORF">Y032_0096g2925</name>
</gene>
<accession>A0A016TKB7</accession>
<feature type="domain" description="Transcription factor CBF/NF-Y/archaeal histone" evidence="7">
    <location>
        <begin position="115"/>
        <end position="180"/>
    </location>
</feature>
<organism evidence="8 9">
    <name type="scientific">Ancylostoma ceylanicum</name>
    <dbReference type="NCBI Taxonomy" id="53326"/>
    <lineage>
        <taxon>Eukaryota</taxon>
        <taxon>Metazoa</taxon>
        <taxon>Ecdysozoa</taxon>
        <taxon>Nematoda</taxon>
        <taxon>Chromadorea</taxon>
        <taxon>Rhabditida</taxon>
        <taxon>Rhabditina</taxon>
        <taxon>Rhabditomorpha</taxon>
        <taxon>Strongyloidea</taxon>
        <taxon>Ancylostomatidae</taxon>
        <taxon>Ancylostomatinae</taxon>
        <taxon>Ancylostoma</taxon>
    </lineage>
</organism>
<protein>
    <recommendedName>
        <fullName evidence="7">Transcription factor CBF/NF-Y/archaeal histone domain-containing protein</fullName>
    </recommendedName>
</protein>
<evidence type="ECO:0000256" key="1">
    <source>
        <dbReference type="ARBA" id="ARBA00004123"/>
    </source>
</evidence>
<dbReference type="AlphaFoldDB" id="A0A016TKB7"/>
<dbReference type="OrthoDB" id="1272441at2759"/>
<keyword evidence="2" id="KW-0805">Transcription regulation</keyword>
<dbReference type="PANTHER" id="PTHR10252:SF8">
    <property type="entry name" value="NUCLEAR TRANSCRIPTION FACTOR Y SUBUNIT GAMMA"/>
    <property type="match status" value="1"/>
</dbReference>
<name>A0A016TKB7_9BILA</name>
<dbReference type="PANTHER" id="PTHR10252">
    <property type="entry name" value="HISTONE-LIKE TRANSCRIPTION FACTOR CCAAT-RELATED"/>
    <property type="match status" value="1"/>
</dbReference>
<keyword evidence="9" id="KW-1185">Reference proteome</keyword>
<evidence type="ECO:0000256" key="5">
    <source>
        <dbReference type="ARBA" id="ARBA00023242"/>
    </source>
</evidence>
<dbReference type="GO" id="GO:0046982">
    <property type="term" value="F:protein heterodimerization activity"/>
    <property type="evidence" value="ECO:0007669"/>
    <property type="project" value="InterPro"/>
</dbReference>
<evidence type="ECO:0000313" key="8">
    <source>
        <dbReference type="EMBL" id="EYC03077.1"/>
    </source>
</evidence>
<dbReference type="FunFam" id="1.10.20.10:FF:000062">
    <property type="entry name" value="Nuclear transcription factor Y subunit C"/>
    <property type="match status" value="1"/>
</dbReference>
<dbReference type="InterPro" id="IPR009072">
    <property type="entry name" value="Histone-fold"/>
</dbReference>
<evidence type="ECO:0000259" key="7">
    <source>
        <dbReference type="Pfam" id="PF00808"/>
    </source>
</evidence>
<proteinExistence type="inferred from homology"/>
<comment type="subcellular location">
    <subcellularLocation>
        <location evidence="1">Nucleus</location>
    </subcellularLocation>
</comment>
<dbReference type="GO" id="GO:0001228">
    <property type="term" value="F:DNA-binding transcription activator activity, RNA polymerase II-specific"/>
    <property type="evidence" value="ECO:0007669"/>
    <property type="project" value="TreeGrafter"/>
</dbReference>
<dbReference type="CDD" id="cd22908">
    <property type="entry name" value="HFD_NFYC-like"/>
    <property type="match status" value="1"/>
</dbReference>
<keyword evidence="3" id="KW-0238">DNA-binding</keyword>
<evidence type="ECO:0000256" key="3">
    <source>
        <dbReference type="ARBA" id="ARBA00023125"/>
    </source>
</evidence>
<evidence type="ECO:0000313" key="9">
    <source>
        <dbReference type="Proteomes" id="UP000024635"/>
    </source>
</evidence>
<keyword evidence="4" id="KW-0804">Transcription</keyword>
<dbReference type="SUPFAM" id="SSF47113">
    <property type="entry name" value="Histone-fold"/>
    <property type="match status" value="1"/>
</dbReference>
<evidence type="ECO:0000256" key="2">
    <source>
        <dbReference type="ARBA" id="ARBA00023015"/>
    </source>
</evidence>